<dbReference type="EMBL" id="UYYB01013758">
    <property type="protein sequence ID" value="VDM69848.1"/>
    <property type="molecule type" value="Genomic_DNA"/>
</dbReference>
<reference evidence="2 3" key="1">
    <citation type="submission" date="2018-11" db="EMBL/GenBank/DDBJ databases">
        <authorList>
            <consortium name="Pathogen Informatics"/>
        </authorList>
    </citation>
    <scope>NUCLEOTIDE SEQUENCE [LARGE SCALE GENOMIC DNA]</scope>
</reference>
<dbReference type="OrthoDB" id="3549872at2759"/>
<accession>A0A3P7KQ70</accession>
<evidence type="ECO:0000313" key="3">
    <source>
        <dbReference type="Proteomes" id="UP000270094"/>
    </source>
</evidence>
<name>A0A3P7KQ70_STRVU</name>
<evidence type="ECO:0000256" key="1">
    <source>
        <dbReference type="SAM" id="Coils"/>
    </source>
</evidence>
<evidence type="ECO:0000313" key="2">
    <source>
        <dbReference type="EMBL" id="VDM69848.1"/>
    </source>
</evidence>
<proteinExistence type="predicted"/>
<keyword evidence="3" id="KW-1185">Reference proteome</keyword>
<protein>
    <submittedName>
        <fullName evidence="2">Uncharacterized protein</fullName>
    </submittedName>
</protein>
<dbReference type="AlphaFoldDB" id="A0A3P7KQ70"/>
<keyword evidence="1" id="KW-0175">Coiled coil</keyword>
<sequence>MNFDRLTAEIKQKELLVDDLKEQLKSLQSASREKEELVRVEKLRFQEELELRQREIRDEYSEKLRKMTAELEHREKMVKECENRLNQLTHLHEKLMEEEQNMTQENAELIEKLQETSLKHKREMDEIIEQNNLDREDWENERKQLEKAKNALLANLRTDLAKAETETREAVAREDALRADLNDAKEEIKDLVHRLEKENRDRENEESRRKERDESRERARLGFAAEFEESQVKVLMIMFEIRRLMHEQMLLHFDPKYKKSNVMD</sequence>
<feature type="coiled-coil region" evidence="1">
    <location>
        <begin position="3"/>
        <end position="208"/>
    </location>
</feature>
<dbReference type="Proteomes" id="UP000270094">
    <property type="component" value="Unassembled WGS sequence"/>
</dbReference>
<gene>
    <name evidence="2" type="ORF">SVUK_LOCUS4846</name>
</gene>
<organism evidence="2 3">
    <name type="scientific">Strongylus vulgaris</name>
    <name type="common">Blood worm</name>
    <dbReference type="NCBI Taxonomy" id="40348"/>
    <lineage>
        <taxon>Eukaryota</taxon>
        <taxon>Metazoa</taxon>
        <taxon>Ecdysozoa</taxon>
        <taxon>Nematoda</taxon>
        <taxon>Chromadorea</taxon>
        <taxon>Rhabditida</taxon>
        <taxon>Rhabditina</taxon>
        <taxon>Rhabditomorpha</taxon>
        <taxon>Strongyloidea</taxon>
        <taxon>Strongylidae</taxon>
        <taxon>Strongylus</taxon>
    </lineage>
</organism>